<feature type="domain" description="DH" evidence="1">
    <location>
        <begin position="104"/>
        <end position="328"/>
    </location>
</feature>
<dbReference type="InterPro" id="IPR035899">
    <property type="entry name" value="DBL_dom_sf"/>
</dbReference>
<keyword evidence="3" id="KW-1185">Reference proteome</keyword>
<proteinExistence type="predicted"/>
<evidence type="ECO:0000259" key="1">
    <source>
        <dbReference type="PROSITE" id="PS50010"/>
    </source>
</evidence>
<dbReference type="GeneID" id="92208912"/>
<dbReference type="Gene3D" id="1.20.900.10">
    <property type="entry name" value="Dbl homology (DH) domain"/>
    <property type="match status" value="1"/>
</dbReference>
<evidence type="ECO:0000313" key="2">
    <source>
        <dbReference type="EMBL" id="CAK9439616.1"/>
    </source>
</evidence>
<gene>
    <name evidence="2" type="ORF">LODBEIA_P37160</name>
</gene>
<name>A0ABP0ZMY5_9ASCO</name>
<sequence length="601" mass="69416">MITSFLSTDPPGYTSRDCFTQIRKKVAEASISPPTKSSSESSSPFLLTPEVTGLRNEQASLIKLWKNSPLSKTPLSESTIDSHSPIAHKVFTPRKDENYVPLYHLQMTLKEIAETERSFVEKMRELRNMYLENLENMNIELPTPVRITKLCLEKILEIHGNLLVEMDRIRNCKNYDYGEQAIRIADTLSTSGVSCFWYSWYCSQHKAVCKMYDQGLFPLNLKVNERVRTSTEDELETRARAKSMSGSMSTIKHLFRGVQNLIESQELPARRRDLSIKSLSQKPIDRIVKYPLFVESLRGSCQLLNYDTGSLTNHISEIKQQLYRVNESTRTIEQSSLIRQKRLHELIDLQRPKNGSGLSDFDVINVDICFFGDPIVIGFASVVSIHGDEPKLQHCPIILFKSHLLIVKYVSIFERRPTERAHDRKRKYRVVFIIPLAITSLYDAGQDDHRLHLDYKNWLKLVFRIDTLQYEVVLCFLGRKEYHFWKDNFELVINEVNGGTCKFKTRDCDSVAYLSHVPFDMSPYRTHSEAAAKKKSCLVPVKFKVDLILLSQVGNRLEYASFSDLKAERAVTLGWLDVAVNERHFRGVISREIPLYTRRRS</sequence>
<dbReference type="PROSITE" id="PS50010">
    <property type="entry name" value="DH_2"/>
    <property type="match status" value="1"/>
</dbReference>
<dbReference type="SMART" id="SM00325">
    <property type="entry name" value="RhoGEF"/>
    <property type="match status" value="1"/>
</dbReference>
<reference evidence="2 3" key="1">
    <citation type="submission" date="2024-03" db="EMBL/GenBank/DDBJ databases">
        <authorList>
            <person name="Brejova B."/>
        </authorList>
    </citation>
    <scope>NUCLEOTIDE SEQUENCE [LARGE SCALE GENOMIC DNA]</scope>
    <source>
        <strain evidence="2 3">CBS 14171</strain>
    </source>
</reference>
<dbReference type="PANTHER" id="PTHR45818:SF3">
    <property type="entry name" value="PROTEIN VAV"/>
    <property type="match status" value="1"/>
</dbReference>
<dbReference type="SUPFAM" id="SSF48065">
    <property type="entry name" value="DBL homology domain (DH-domain)"/>
    <property type="match status" value="1"/>
</dbReference>
<evidence type="ECO:0000313" key="3">
    <source>
        <dbReference type="Proteomes" id="UP001497383"/>
    </source>
</evidence>
<dbReference type="RefSeq" id="XP_066830654.1">
    <property type="nucleotide sequence ID" value="XM_066973857.1"/>
</dbReference>
<protein>
    <recommendedName>
        <fullName evidence="1">DH domain-containing protein</fullName>
    </recommendedName>
</protein>
<dbReference type="Proteomes" id="UP001497383">
    <property type="component" value="Chromosome 4"/>
</dbReference>
<dbReference type="InterPro" id="IPR000219">
    <property type="entry name" value="DH_dom"/>
</dbReference>
<dbReference type="Pfam" id="PF00621">
    <property type="entry name" value="RhoGEF"/>
    <property type="match status" value="1"/>
</dbReference>
<accession>A0ABP0ZMY5</accession>
<organism evidence="2 3">
    <name type="scientific">Lodderomyces beijingensis</name>
    <dbReference type="NCBI Taxonomy" id="1775926"/>
    <lineage>
        <taxon>Eukaryota</taxon>
        <taxon>Fungi</taxon>
        <taxon>Dikarya</taxon>
        <taxon>Ascomycota</taxon>
        <taxon>Saccharomycotina</taxon>
        <taxon>Pichiomycetes</taxon>
        <taxon>Debaryomycetaceae</taxon>
        <taxon>Candida/Lodderomyces clade</taxon>
        <taxon>Lodderomyces</taxon>
    </lineage>
</organism>
<dbReference type="EMBL" id="OZ022408">
    <property type="protein sequence ID" value="CAK9439616.1"/>
    <property type="molecule type" value="Genomic_DNA"/>
</dbReference>
<dbReference type="PANTHER" id="PTHR45818">
    <property type="entry name" value="PROTEIN VAV"/>
    <property type="match status" value="1"/>
</dbReference>